<dbReference type="GO" id="GO:0000793">
    <property type="term" value="C:condensed chromosome"/>
    <property type="evidence" value="ECO:0007669"/>
    <property type="project" value="TreeGrafter"/>
</dbReference>
<keyword evidence="5" id="KW-0498">Mitosis</keyword>
<comment type="caution">
    <text evidence="9">The sequence shown here is derived from an EMBL/GenBank/DDBJ whole genome shotgun (WGS) entry which is preliminary data.</text>
</comment>
<sequence length="808" mass="91970">MAEYAEETKNLVFEAFDSAKTSIASFSRSLKLLEKANATNSKMFLEGFLTCLNRILLVYTKDPKAERLISFVVKFVNSEVQVLIGDNRVDLFTVIIAYLIQHSSAMEKSVRYRCCQIVADLLQYRADDSEISEELWNGIIHSMQIRCRDRISSVRSQALRALSRVQDPYEAEDPVTKTFLQLLRNDVAPNVRTTALHYVAISDQSLPLIIQRTRDTSEEVRIQAYSVLREKVDPRALSIQQRIMILRDGLQSRSQNVRRSCLAMLKQGWLEGSCDSNLTQLVKLLDVETNEDDVVLILKELFAESDIPVTIDVNELSNETAIILKAKIAHYRGLSDEASIDLFIPSVQVYCDILVYFQKQSFVTRQLLDISEYLDFSDEAGRIHLTKIIKQLLLDREVDTETVPHLVRAWYKCETSYSSFVAACSELLGELCAPEDRLTDDVVLLERGLATLKELLNVKGTKESIANSCSKNLVDGFIQPGLISTNHKIRLLAVECLGLFCIQDTEVAAVQHLPLFLQICSSDTEELQIVAMKTLFDILLCSKWQQRETTRELEDDYAPRSTHGEDVENLEAECIKFLAERLTSNSVRIRTCAVEGFAKLLVTRRAPICVSTLTCLLLLYFDPFTEEDFTLRQCLSVFFPIFAVSFLDNVLVIEKCFFSVINTILDAPPSKSLSEASVVQVAEYLLYLTNASISYHRNKESSDVYEQVVHVHERICCRLLHAIIDDPDGKKSREFSKILNFLRINIMEVSDEFKQEFEDLLVLAKEHVTVRPVVTNIQRFETRILSRNRTCEAVESSNIDPEAVFSQK</sequence>
<dbReference type="GO" id="GO:0051301">
    <property type="term" value="P:cell division"/>
    <property type="evidence" value="ECO:0007669"/>
    <property type="project" value="UniProtKB-KW"/>
</dbReference>
<evidence type="ECO:0000256" key="2">
    <source>
        <dbReference type="ARBA" id="ARBA00006533"/>
    </source>
</evidence>
<keyword evidence="6" id="KW-0226">DNA condensation</keyword>
<gene>
    <name evidence="9" type="ORF">GAYE_FCTG49G0066</name>
</gene>
<dbReference type="InterPro" id="IPR027165">
    <property type="entry name" value="CND3"/>
</dbReference>
<dbReference type="Proteomes" id="UP001300502">
    <property type="component" value="Unassembled WGS sequence"/>
</dbReference>
<dbReference type="InterPro" id="IPR011989">
    <property type="entry name" value="ARM-like"/>
</dbReference>
<proteinExistence type="inferred from homology"/>
<dbReference type="PANTHER" id="PTHR14418:SF5">
    <property type="entry name" value="CONDENSIN COMPLEX SUBUNIT 3"/>
    <property type="match status" value="1"/>
</dbReference>
<feature type="domain" description="Nuclear condensin complex subunit 3 C-terminal" evidence="8">
    <location>
        <begin position="449"/>
        <end position="744"/>
    </location>
</feature>
<protein>
    <recommendedName>
        <fullName evidence="8">Nuclear condensin complex subunit 3 C-terminal domain-containing protein</fullName>
    </recommendedName>
</protein>
<dbReference type="PANTHER" id="PTHR14418">
    <property type="entry name" value="CONDENSIN COMPLEX SUBUNIT 3-RELATED"/>
    <property type="match status" value="1"/>
</dbReference>
<evidence type="ECO:0000313" key="10">
    <source>
        <dbReference type="Proteomes" id="UP001300502"/>
    </source>
</evidence>
<evidence type="ECO:0000256" key="4">
    <source>
        <dbReference type="ARBA" id="ARBA00022618"/>
    </source>
</evidence>
<evidence type="ECO:0000313" key="9">
    <source>
        <dbReference type="EMBL" id="KAK4522187.1"/>
    </source>
</evidence>
<evidence type="ECO:0000256" key="7">
    <source>
        <dbReference type="ARBA" id="ARBA00023306"/>
    </source>
</evidence>
<dbReference type="InterPro" id="IPR025977">
    <property type="entry name" value="Cnd3_C"/>
</dbReference>
<keyword evidence="7" id="KW-0131">Cell cycle</keyword>
<dbReference type="GO" id="GO:0000796">
    <property type="term" value="C:condensin complex"/>
    <property type="evidence" value="ECO:0007669"/>
    <property type="project" value="InterPro"/>
</dbReference>
<dbReference type="EMBL" id="JANCYU010000001">
    <property type="protein sequence ID" value="KAK4522187.1"/>
    <property type="molecule type" value="Genomic_DNA"/>
</dbReference>
<dbReference type="AlphaFoldDB" id="A0AAV9I4H4"/>
<comment type="similarity">
    <text evidence="2">Belongs to the CND3 (condensin subunit 3) family.</text>
</comment>
<evidence type="ECO:0000256" key="1">
    <source>
        <dbReference type="ARBA" id="ARBA00004286"/>
    </source>
</evidence>
<evidence type="ECO:0000256" key="3">
    <source>
        <dbReference type="ARBA" id="ARBA00022454"/>
    </source>
</evidence>
<dbReference type="SUPFAM" id="SSF48371">
    <property type="entry name" value="ARM repeat"/>
    <property type="match status" value="1"/>
</dbReference>
<dbReference type="Pfam" id="PF12719">
    <property type="entry name" value="Cnd3"/>
    <property type="match status" value="1"/>
</dbReference>
<dbReference type="Gene3D" id="1.25.10.10">
    <property type="entry name" value="Leucine-rich Repeat Variant"/>
    <property type="match status" value="2"/>
</dbReference>
<accession>A0AAV9I4H4</accession>
<name>A0AAV9I4H4_9RHOD</name>
<keyword evidence="3" id="KW-0158">Chromosome</keyword>
<comment type="subcellular location">
    <subcellularLocation>
        <location evidence="1">Chromosome</location>
    </subcellularLocation>
</comment>
<evidence type="ECO:0000256" key="6">
    <source>
        <dbReference type="ARBA" id="ARBA00023067"/>
    </source>
</evidence>
<keyword evidence="10" id="KW-1185">Reference proteome</keyword>
<evidence type="ECO:0000256" key="5">
    <source>
        <dbReference type="ARBA" id="ARBA00022776"/>
    </source>
</evidence>
<keyword evidence="4" id="KW-0132">Cell division</keyword>
<reference evidence="9 10" key="1">
    <citation type="submission" date="2022-07" db="EMBL/GenBank/DDBJ databases">
        <title>Genome-wide signatures of adaptation to extreme environments.</title>
        <authorList>
            <person name="Cho C.H."/>
            <person name="Yoon H.S."/>
        </authorList>
    </citation>
    <scope>NUCLEOTIDE SEQUENCE [LARGE SCALE GENOMIC DNA]</scope>
    <source>
        <strain evidence="9 10">108.79 E11</strain>
    </source>
</reference>
<evidence type="ECO:0000259" key="8">
    <source>
        <dbReference type="Pfam" id="PF12719"/>
    </source>
</evidence>
<organism evidence="9 10">
    <name type="scientific">Galdieria yellowstonensis</name>
    <dbReference type="NCBI Taxonomy" id="3028027"/>
    <lineage>
        <taxon>Eukaryota</taxon>
        <taxon>Rhodophyta</taxon>
        <taxon>Bangiophyceae</taxon>
        <taxon>Galdieriales</taxon>
        <taxon>Galdieriaceae</taxon>
        <taxon>Galdieria</taxon>
    </lineage>
</organism>
<dbReference type="GO" id="GO:0007076">
    <property type="term" value="P:mitotic chromosome condensation"/>
    <property type="evidence" value="ECO:0007669"/>
    <property type="project" value="InterPro"/>
</dbReference>
<dbReference type="InterPro" id="IPR016024">
    <property type="entry name" value="ARM-type_fold"/>
</dbReference>